<evidence type="ECO:0000256" key="3">
    <source>
        <dbReference type="RuleBase" id="RU366043"/>
    </source>
</evidence>
<keyword evidence="2 3" id="KW-0325">Glycoprotein</keyword>
<dbReference type="GO" id="GO:0008168">
    <property type="term" value="F:methyltransferase activity"/>
    <property type="evidence" value="ECO:0007669"/>
    <property type="project" value="UniProtKB-UniRule"/>
</dbReference>
<evidence type="ECO:0000256" key="1">
    <source>
        <dbReference type="ARBA" id="ARBA00022603"/>
    </source>
</evidence>
<dbReference type="InterPro" id="IPR004159">
    <property type="entry name" value="Put_SAM_MeTrfase"/>
</dbReference>
<comment type="subcellular location">
    <subcellularLocation>
        <location evidence="3">Membrane</location>
        <topology evidence="3">Single-pass type II membrane protein</topology>
    </subcellularLocation>
</comment>
<protein>
    <recommendedName>
        <fullName evidence="3">Methyltransferase</fullName>
        <ecNumber evidence="3">2.1.1.-</ecNumber>
    </recommendedName>
</protein>
<accession>A0A699VJR8</accession>
<keyword evidence="1 3" id="KW-0489">Methyltransferase</keyword>
<comment type="caution">
    <text evidence="4">The sequence shown here is derived from an EMBL/GenBank/DDBJ whole genome shotgun (WGS) entry which is preliminary data.</text>
</comment>
<dbReference type="GO" id="GO:0016020">
    <property type="term" value="C:membrane"/>
    <property type="evidence" value="ECO:0007669"/>
    <property type="project" value="UniProtKB-SubCell"/>
</dbReference>
<dbReference type="EC" id="2.1.1.-" evidence="3"/>
<keyword evidence="3" id="KW-0735">Signal-anchor</keyword>
<gene>
    <name evidence="4" type="ORF">Tci_907831</name>
</gene>
<dbReference type="Pfam" id="PF03141">
    <property type="entry name" value="Methyltransf_29"/>
    <property type="match status" value="1"/>
</dbReference>
<dbReference type="GO" id="GO:0032259">
    <property type="term" value="P:methylation"/>
    <property type="evidence" value="ECO:0007669"/>
    <property type="project" value="UniProtKB-KW"/>
</dbReference>
<keyword evidence="3" id="KW-0812">Transmembrane</keyword>
<evidence type="ECO:0000313" key="4">
    <source>
        <dbReference type="EMBL" id="GFD35862.1"/>
    </source>
</evidence>
<proteinExistence type="inferred from homology"/>
<feature type="non-terminal residue" evidence="4">
    <location>
        <position position="105"/>
    </location>
</feature>
<organism evidence="4">
    <name type="scientific">Tanacetum cinerariifolium</name>
    <name type="common">Dalmatian daisy</name>
    <name type="synonym">Chrysanthemum cinerariifolium</name>
    <dbReference type="NCBI Taxonomy" id="118510"/>
    <lineage>
        <taxon>Eukaryota</taxon>
        <taxon>Viridiplantae</taxon>
        <taxon>Streptophyta</taxon>
        <taxon>Embryophyta</taxon>
        <taxon>Tracheophyta</taxon>
        <taxon>Spermatophyta</taxon>
        <taxon>Magnoliopsida</taxon>
        <taxon>eudicotyledons</taxon>
        <taxon>Gunneridae</taxon>
        <taxon>Pentapetalae</taxon>
        <taxon>asterids</taxon>
        <taxon>campanulids</taxon>
        <taxon>Asterales</taxon>
        <taxon>Asteraceae</taxon>
        <taxon>Asteroideae</taxon>
        <taxon>Anthemideae</taxon>
        <taxon>Anthemidinae</taxon>
        <taxon>Tanacetum</taxon>
    </lineage>
</organism>
<reference evidence="4" key="1">
    <citation type="journal article" date="2019" name="Sci. Rep.">
        <title>Draft genome of Tanacetum cinerariifolium, the natural source of mosquito coil.</title>
        <authorList>
            <person name="Yamashiro T."/>
            <person name="Shiraishi A."/>
            <person name="Satake H."/>
            <person name="Nakayama K."/>
        </authorList>
    </citation>
    <scope>NUCLEOTIDE SEQUENCE</scope>
</reference>
<dbReference type="EMBL" id="BKCJ011464065">
    <property type="protein sequence ID" value="GFD35862.1"/>
    <property type="molecule type" value="Genomic_DNA"/>
</dbReference>
<sequence>CGPMSKQNCLVLAPPKYKIPHRWPTGRDVIWIDNVKITAQEVLSSGSLTKRMMMLDEDQISFSFASSMVDDNIEDYSHQIAEMIGLRNESYLVQAGVRTVLDIGC</sequence>
<keyword evidence="3 4" id="KW-0808">Transferase</keyword>
<dbReference type="PANTHER" id="PTHR10108">
    <property type="entry name" value="SAM-DEPENDENT METHYLTRANSFERASE"/>
    <property type="match status" value="1"/>
</dbReference>
<name>A0A699VJR8_TANCI</name>
<dbReference type="GO" id="GO:0005737">
    <property type="term" value="C:cytoplasm"/>
    <property type="evidence" value="ECO:0007669"/>
    <property type="project" value="TreeGrafter"/>
</dbReference>
<evidence type="ECO:0000256" key="2">
    <source>
        <dbReference type="ARBA" id="ARBA00023180"/>
    </source>
</evidence>
<dbReference type="PANTHER" id="PTHR10108:SF899">
    <property type="entry name" value="PECTIN METHYLTRANSFERASE QUA2-RELATED"/>
    <property type="match status" value="1"/>
</dbReference>
<comment type="similarity">
    <text evidence="3">Belongs to the methyltransferase superfamily.</text>
</comment>
<feature type="non-terminal residue" evidence="4">
    <location>
        <position position="1"/>
    </location>
</feature>
<dbReference type="AlphaFoldDB" id="A0A699VJR8"/>